<dbReference type="RefSeq" id="XP_013286974.1">
    <property type="nucleotide sequence ID" value="XM_013431520.1"/>
</dbReference>
<dbReference type="HOGENOM" id="CLU_2145914_0_0_1"/>
<proteinExistence type="predicted"/>
<evidence type="ECO:0000313" key="3">
    <source>
        <dbReference type="Proteomes" id="UP000053029"/>
    </source>
</evidence>
<dbReference type="Proteomes" id="UP000053029">
    <property type="component" value="Unassembled WGS sequence"/>
</dbReference>
<dbReference type="VEuPathDB" id="FungiDB:Z517_02410"/>
<gene>
    <name evidence="2" type="ORF">Z517_02410</name>
</gene>
<feature type="region of interest" description="Disordered" evidence="1">
    <location>
        <begin position="38"/>
        <end position="66"/>
    </location>
</feature>
<dbReference type="AlphaFoldDB" id="A0A0D2DZE1"/>
<keyword evidence="3" id="KW-1185">Reference proteome</keyword>
<dbReference type="EMBL" id="KN846970">
    <property type="protein sequence ID" value="KIW83166.1"/>
    <property type="molecule type" value="Genomic_DNA"/>
</dbReference>
<reference evidence="2 3" key="1">
    <citation type="submission" date="2015-01" db="EMBL/GenBank/DDBJ databases">
        <title>The Genome Sequence of Fonsecaea pedrosoi CBS 271.37.</title>
        <authorList>
            <consortium name="The Broad Institute Genomics Platform"/>
            <person name="Cuomo C."/>
            <person name="de Hoog S."/>
            <person name="Gorbushina A."/>
            <person name="Stielow B."/>
            <person name="Teixiera M."/>
            <person name="Abouelleil A."/>
            <person name="Chapman S.B."/>
            <person name="Priest M."/>
            <person name="Young S.K."/>
            <person name="Wortman J."/>
            <person name="Nusbaum C."/>
            <person name="Birren B."/>
        </authorList>
    </citation>
    <scope>NUCLEOTIDE SEQUENCE [LARGE SCALE GENOMIC DNA]</scope>
    <source>
        <strain evidence="2 3">CBS 271.37</strain>
    </source>
</reference>
<protein>
    <submittedName>
        <fullName evidence="2">Uncharacterized protein</fullName>
    </submittedName>
</protein>
<organism evidence="2 3">
    <name type="scientific">Fonsecaea pedrosoi CBS 271.37</name>
    <dbReference type="NCBI Taxonomy" id="1442368"/>
    <lineage>
        <taxon>Eukaryota</taxon>
        <taxon>Fungi</taxon>
        <taxon>Dikarya</taxon>
        <taxon>Ascomycota</taxon>
        <taxon>Pezizomycotina</taxon>
        <taxon>Eurotiomycetes</taxon>
        <taxon>Chaetothyriomycetidae</taxon>
        <taxon>Chaetothyriales</taxon>
        <taxon>Herpotrichiellaceae</taxon>
        <taxon>Fonsecaea</taxon>
    </lineage>
</organism>
<sequence>MADTVDDAFRRWLLSVKNRHPSQVFAWCQNLMQAASDGLDGDKSTVPWPGSKSWSCPASDPDDATSERMTKLSLKATNFPRDSFPTPDKYPGLTRTPDYARLLWPEVCGYPV</sequence>
<evidence type="ECO:0000313" key="2">
    <source>
        <dbReference type="EMBL" id="KIW83166.1"/>
    </source>
</evidence>
<dbReference type="GeneID" id="25301900"/>
<accession>A0A0D2DZE1</accession>
<name>A0A0D2DZE1_9EURO</name>
<evidence type="ECO:0000256" key="1">
    <source>
        <dbReference type="SAM" id="MobiDB-lite"/>
    </source>
</evidence>